<name>A0A8J7KP38_9ACTN</name>
<dbReference type="GO" id="GO:0004869">
    <property type="term" value="F:cysteine-type endopeptidase inhibitor activity"/>
    <property type="evidence" value="ECO:0007669"/>
    <property type="project" value="UniProtKB-KW"/>
</dbReference>
<keyword evidence="5" id="KW-1185">Reference proteome</keyword>
<dbReference type="Proteomes" id="UP000622552">
    <property type="component" value="Unassembled WGS sequence"/>
</dbReference>
<comment type="caution">
    <text evidence="4">The sequence shown here is derived from an EMBL/GenBank/DDBJ whole genome shotgun (WGS) entry which is preliminary data.</text>
</comment>
<organism evidence="4 5">
    <name type="scientific">Longispora fulva</name>
    <dbReference type="NCBI Taxonomy" id="619741"/>
    <lineage>
        <taxon>Bacteria</taxon>
        <taxon>Bacillati</taxon>
        <taxon>Actinomycetota</taxon>
        <taxon>Actinomycetes</taxon>
        <taxon>Micromonosporales</taxon>
        <taxon>Micromonosporaceae</taxon>
        <taxon>Longispora</taxon>
    </lineage>
</organism>
<evidence type="ECO:0000256" key="1">
    <source>
        <dbReference type="ARBA" id="ARBA00022690"/>
    </source>
</evidence>
<dbReference type="Gene3D" id="2.60.40.2020">
    <property type="match status" value="1"/>
</dbReference>
<evidence type="ECO:0000313" key="4">
    <source>
        <dbReference type="EMBL" id="MBG6140916.1"/>
    </source>
</evidence>
<accession>A0A8J7KP38</accession>
<sequence>MAVSPEQTVEVVLPERGGTGYRWELEPLPAGVKLVSDRVEPGALPGAPGHRVFTLCASLTADSHVRARLRRSWEPVELTADRFSIRLVR</sequence>
<evidence type="ECO:0000313" key="5">
    <source>
        <dbReference type="Proteomes" id="UP000622552"/>
    </source>
</evidence>
<dbReference type="InterPro" id="IPR018990">
    <property type="entry name" value="Prot_inh_I42_chagasin"/>
</dbReference>
<gene>
    <name evidence="4" type="ORF">IW245_007110</name>
</gene>
<keyword evidence="2" id="KW-0789">Thiol protease inhibitor</keyword>
<protein>
    <submittedName>
        <fullName evidence="4">Putative secreted protein</fullName>
    </submittedName>
</protein>
<proteinExistence type="predicted"/>
<dbReference type="RefSeq" id="WP_197007412.1">
    <property type="nucleotide sequence ID" value="NZ_BONS01000019.1"/>
</dbReference>
<feature type="domain" description="Proteinase inhibitor I42 chagasin" evidence="3">
    <location>
        <begin position="4"/>
        <end position="85"/>
    </location>
</feature>
<dbReference type="InterPro" id="IPR036331">
    <property type="entry name" value="Chagasin-like_sf"/>
</dbReference>
<dbReference type="AlphaFoldDB" id="A0A8J7KP38"/>
<dbReference type="Pfam" id="PF09394">
    <property type="entry name" value="Inhibitor_I42"/>
    <property type="match status" value="1"/>
</dbReference>
<evidence type="ECO:0000256" key="2">
    <source>
        <dbReference type="ARBA" id="ARBA00022704"/>
    </source>
</evidence>
<dbReference type="SUPFAM" id="SSF141066">
    <property type="entry name" value="ICP-like"/>
    <property type="match status" value="1"/>
</dbReference>
<reference evidence="4" key="1">
    <citation type="submission" date="2020-11" db="EMBL/GenBank/DDBJ databases">
        <title>Sequencing the genomes of 1000 actinobacteria strains.</title>
        <authorList>
            <person name="Klenk H.-P."/>
        </authorList>
    </citation>
    <scope>NUCLEOTIDE SEQUENCE</scope>
    <source>
        <strain evidence="4">DSM 45356</strain>
    </source>
</reference>
<evidence type="ECO:0000259" key="3">
    <source>
        <dbReference type="Pfam" id="PF09394"/>
    </source>
</evidence>
<keyword evidence="1" id="KW-0646">Protease inhibitor</keyword>
<dbReference type="EMBL" id="JADOUF010000001">
    <property type="protein sequence ID" value="MBG6140916.1"/>
    <property type="molecule type" value="Genomic_DNA"/>
</dbReference>